<evidence type="ECO:0000256" key="1">
    <source>
        <dbReference type="ARBA" id="ARBA00001966"/>
    </source>
</evidence>
<dbReference type="Gene3D" id="3.20.20.70">
    <property type="entry name" value="Aldolase class I"/>
    <property type="match status" value="1"/>
</dbReference>
<evidence type="ECO:0000313" key="9">
    <source>
        <dbReference type="Proteomes" id="UP000515297"/>
    </source>
</evidence>
<dbReference type="GO" id="GO:0003824">
    <property type="term" value="F:catalytic activity"/>
    <property type="evidence" value="ECO:0007669"/>
    <property type="project" value="InterPro"/>
</dbReference>
<dbReference type="RefSeq" id="WP_185883981.1">
    <property type="nucleotide sequence ID" value="NZ_CP060052.1"/>
</dbReference>
<dbReference type="GO" id="GO:0046872">
    <property type="term" value="F:metal ion binding"/>
    <property type="evidence" value="ECO:0007669"/>
    <property type="project" value="UniProtKB-KW"/>
</dbReference>
<sequence length="393" mass="43364">MTFAANVQADFGKMDPVTRMTLTELAGFQSIADHHITFSLTLACPLSCSHCIVNASPLLKHTTMLIESARDYASQMPGLAAAGIRSMSFTGGEPFLARPQLKVMSEAAAAVGIHCGVVTAGHWANKREAADRLVREFAAIESWDVSIDSYHLDWVEMETVVNAICAARDAGRTVSVRFTYTDPPTDRDLAIHKAITKIEGVKIASQRVRAEGRAEKLKLEKSDKYSPYLKPCLTQGMVVRYDGSVAPCCLNLVESRDHPFQFGDARTRPLTEVHRDYRVQPLLKLIRTMGFAELVDWLEADGLIDPTDLPDDACDLCSAVMQRPDVTKRLIEIVSEPAMELRIAMLASRVLGEHEMLHDVQARNAGRFPPHEAKLVDEYLKAIDPDGEVGAYA</sequence>
<keyword evidence="3" id="KW-0479">Metal-binding</keyword>
<reference evidence="8 9" key="1">
    <citation type="submission" date="2020-08" db="EMBL/GenBank/DDBJ databases">
        <authorList>
            <person name="Liu G."/>
            <person name="Sun C."/>
        </authorList>
    </citation>
    <scope>NUCLEOTIDE SEQUENCE [LARGE SCALE GENOMIC DNA]</scope>
    <source>
        <strain evidence="8 9">OT19</strain>
    </source>
</reference>
<feature type="domain" description="Radical SAM core" evidence="6">
    <location>
        <begin position="40"/>
        <end position="149"/>
    </location>
</feature>
<dbReference type="InterPro" id="IPR013785">
    <property type="entry name" value="Aldolase_TIM"/>
</dbReference>
<dbReference type="InterPro" id="IPR007197">
    <property type="entry name" value="rSAM"/>
</dbReference>
<evidence type="ECO:0000256" key="4">
    <source>
        <dbReference type="ARBA" id="ARBA00023004"/>
    </source>
</evidence>
<keyword evidence="2" id="KW-0949">S-adenosyl-L-methionine</keyword>
<dbReference type="CDD" id="cd01335">
    <property type="entry name" value="Radical_SAM"/>
    <property type="match status" value="1"/>
</dbReference>
<feature type="domain" description="4Fe4S-binding SPASM" evidence="7">
    <location>
        <begin position="233"/>
        <end position="279"/>
    </location>
</feature>
<dbReference type="AlphaFoldDB" id="A0A7G6VSL9"/>
<dbReference type="PANTHER" id="PTHR11228:SF7">
    <property type="entry name" value="PQQA PEPTIDE CYCLASE"/>
    <property type="match status" value="1"/>
</dbReference>
<accession>A0A7G6VSL9</accession>
<evidence type="ECO:0000313" key="8">
    <source>
        <dbReference type="EMBL" id="QNE04734.1"/>
    </source>
</evidence>
<organism evidence="8 9">
    <name type="scientific">Croceicoccus marinus</name>
    <dbReference type="NCBI Taxonomy" id="450378"/>
    <lineage>
        <taxon>Bacteria</taxon>
        <taxon>Pseudomonadati</taxon>
        <taxon>Pseudomonadota</taxon>
        <taxon>Alphaproteobacteria</taxon>
        <taxon>Sphingomonadales</taxon>
        <taxon>Erythrobacteraceae</taxon>
        <taxon>Croceicoccus</taxon>
    </lineage>
</organism>
<gene>
    <name evidence="8" type="ORF">H4O24_12365</name>
</gene>
<evidence type="ECO:0000256" key="5">
    <source>
        <dbReference type="ARBA" id="ARBA00023014"/>
    </source>
</evidence>
<name>A0A7G6VSL9_9SPHN</name>
<keyword evidence="5" id="KW-0411">Iron-sulfur</keyword>
<comment type="cofactor">
    <cofactor evidence="1">
        <name>[4Fe-4S] cluster</name>
        <dbReference type="ChEBI" id="CHEBI:49883"/>
    </cofactor>
</comment>
<dbReference type="EMBL" id="CP060052">
    <property type="protein sequence ID" value="QNE04734.1"/>
    <property type="molecule type" value="Genomic_DNA"/>
</dbReference>
<protein>
    <submittedName>
        <fullName evidence="8">Radical SAM protein</fullName>
    </submittedName>
</protein>
<dbReference type="SFLD" id="SFLDG01067">
    <property type="entry name" value="SPASM/twitch_domain_containing"/>
    <property type="match status" value="1"/>
</dbReference>
<dbReference type="InterPro" id="IPR023885">
    <property type="entry name" value="4Fe4S-binding_SPASM_dom"/>
</dbReference>
<evidence type="ECO:0000259" key="6">
    <source>
        <dbReference type="Pfam" id="PF04055"/>
    </source>
</evidence>
<dbReference type="SUPFAM" id="SSF102114">
    <property type="entry name" value="Radical SAM enzymes"/>
    <property type="match status" value="1"/>
</dbReference>
<dbReference type="InterPro" id="IPR050377">
    <property type="entry name" value="Radical_SAM_PqqE_MftC-like"/>
</dbReference>
<evidence type="ECO:0000259" key="7">
    <source>
        <dbReference type="Pfam" id="PF13186"/>
    </source>
</evidence>
<dbReference type="Pfam" id="PF04055">
    <property type="entry name" value="Radical_SAM"/>
    <property type="match status" value="1"/>
</dbReference>
<dbReference type="PANTHER" id="PTHR11228">
    <property type="entry name" value="RADICAL SAM DOMAIN PROTEIN"/>
    <property type="match status" value="1"/>
</dbReference>
<dbReference type="SFLD" id="SFLDS00029">
    <property type="entry name" value="Radical_SAM"/>
    <property type="match status" value="1"/>
</dbReference>
<dbReference type="InterPro" id="IPR058240">
    <property type="entry name" value="rSAM_sf"/>
</dbReference>
<dbReference type="GO" id="GO:0051536">
    <property type="term" value="F:iron-sulfur cluster binding"/>
    <property type="evidence" value="ECO:0007669"/>
    <property type="project" value="UniProtKB-KW"/>
</dbReference>
<evidence type="ECO:0000256" key="3">
    <source>
        <dbReference type="ARBA" id="ARBA00022723"/>
    </source>
</evidence>
<dbReference type="Proteomes" id="UP000515297">
    <property type="component" value="Chromosome"/>
</dbReference>
<proteinExistence type="predicted"/>
<dbReference type="Pfam" id="PF13186">
    <property type="entry name" value="SPASM"/>
    <property type="match status" value="1"/>
</dbReference>
<keyword evidence="4" id="KW-0408">Iron</keyword>
<evidence type="ECO:0000256" key="2">
    <source>
        <dbReference type="ARBA" id="ARBA00022691"/>
    </source>
</evidence>